<sequence>MDLPFKITLQSYRRQEQLTFFNHDVLELPEAKDRIPWFREAQQLILTFTSTDDAARLYIEDLAEYDLGGQIDGETTYFTPNHGAIGVFKHSKDTVDMLDVPEQTVPLRPGYYTLVVVTNGHKYYAYFQITPQNLDFDELAKMREEIEAFATGLARDNVRRKRDIPKTNQSNPDFYVKLQMFIANQAKLQQTIGQLRQTAKYQIDKRYTWLPSGRAKITDNQGLQKMSQKPPHAGMTYAPNRYLAYDIPENRWLKAIVSEFARFTQQGIQYLTTLAKQERAEFEQVTQYANKLAVSEFEFQRDKYQQQQADIVGQLTALHQMQQSFTMFLQDEIFANLPSQRSFDLPKALILSARYNLIYQQYLALHNQAQLPAQNQYYWKRTAHLYEMWTYIKTIKLLMAAGYQQIGGWLYDHQGLQPQIPTLQENTFVMLIRDNVLLRLTFNQQIGKNIADTDETCPIVIDAHKNKPDIRIDIYQNDTKQFMGNIILDAKYKPLKNILGSKHRKSDIEQLTAYSTQVSSKFIPAHLRGIVRPVQAVFALYSSDWQTTDNGAAYQYRQVFFNKITPFTGIKEFQTDLLAAIDSRVRLYQLLAQEL</sequence>
<evidence type="ECO:0000259" key="1">
    <source>
        <dbReference type="Pfam" id="PF09823"/>
    </source>
</evidence>
<comment type="caution">
    <text evidence="2">The sequence shown here is derived from an EMBL/GenBank/DDBJ whole genome shotgun (WGS) entry which is preliminary data.</text>
</comment>
<dbReference type="RefSeq" id="WP_230098447.1">
    <property type="nucleotide sequence ID" value="NZ_CAKKNT010000007.1"/>
</dbReference>
<accession>A0ABM8ZA46</accession>
<gene>
    <name evidence="2" type="ORF">WGH24286_00772</name>
</gene>
<dbReference type="Pfam" id="PF09823">
    <property type="entry name" value="DUF2357"/>
    <property type="match status" value="1"/>
</dbReference>
<organism evidence="2 3">
    <name type="scientific">Periweissella ghanensis</name>
    <dbReference type="NCBI Taxonomy" id="467997"/>
    <lineage>
        <taxon>Bacteria</taxon>
        <taxon>Bacillati</taxon>
        <taxon>Bacillota</taxon>
        <taxon>Bacilli</taxon>
        <taxon>Lactobacillales</taxon>
        <taxon>Lactobacillaceae</taxon>
        <taxon>Periweissella</taxon>
    </lineage>
</organism>
<reference evidence="2 3" key="1">
    <citation type="submission" date="2021-11" db="EMBL/GenBank/DDBJ databases">
        <authorList>
            <person name="Depoorter E."/>
        </authorList>
    </citation>
    <scope>NUCLEOTIDE SEQUENCE [LARGE SCALE GENOMIC DNA]</scope>
    <source>
        <strain evidence="2 3">LMG 24286</strain>
    </source>
</reference>
<dbReference type="Proteomes" id="UP000789719">
    <property type="component" value="Unassembled WGS sequence"/>
</dbReference>
<dbReference type="InterPro" id="IPR018633">
    <property type="entry name" value="DUF2357"/>
</dbReference>
<name>A0ABM8ZA46_9LACO</name>
<evidence type="ECO:0000313" key="3">
    <source>
        <dbReference type="Proteomes" id="UP000789719"/>
    </source>
</evidence>
<dbReference type="EMBL" id="CAKKNT010000007">
    <property type="protein sequence ID" value="CAH0418354.1"/>
    <property type="molecule type" value="Genomic_DNA"/>
</dbReference>
<keyword evidence="3" id="KW-1185">Reference proteome</keyword>
<dbReference type="Pfam" id="PF04411">
    <property type="entry name" value="PDDEXK_7"/>
    <property type="match status" value="1"/>
</dbReference>
<protein>
    <recommendedName>
        <fullName evidence="1">DUF2357 domain-containing protein</fullName>
    </recommendedName>
</protein>
<dbReference type="InterPro" id="IPR007505">
    <property type="entry name" value="PDDEXK_7"/>
</dbReference>
<evidence type="ECO:0000313" key="2">
    <source>
        <dbReference type="EMBL" id="CAH0418354.1"/>
    </source>
</evidence>
<proteinExistence type="predicted"/>
<feature type="domain" description="DUF2357" evidence="1">
    <location>
        <begin position="110"/>
        <end position="293"/>
    </location>
</feature>